<reference evidence="1" key="2">
    <citation type="submission" date="2004-02" db="EMBL/GenBank/DDBJ databases">
        <authorList>
            <consortium name="Genoscope"/>
            <consortium name="Whitehead Institute Centre for Genome Research"/>
        </authorList>
    </citation>
    <scope>NUCLEOTIDE SEQUENCE</scope>
</reference>
<organism evidence="1">
    <name type="scientific">Tetraodon nigroviridis</name>
    <name type="common">Spotted green pufferfish</name>
    <name type="synonym">Chelonodon nigroviridis</name>
    <dbReference type="NCBI Taxonomy" id="99883"/>
    <lineage>
        <taxon>Eukaryota</taxon>
        <taxon>Metazoa</taxon>
        <taxon>Chordata</taxon>
        <taxon>Craniata</taxon>
        <taxon>Vertebrata</taxon>
        <taxon>Euteleostomi</taxon>
        <taxon>Actinopterygii</taxon>
        <taxon>Neopterygii</taxon>
        <taxon>Teleostei</taxon>
        <taxon>Neoteleostei</taxon>
        <taxon>Acanthomorphata</taxon>
        <taxon>Eupercaria</taxon>
        <taxon>Tetraodontiformes</taxon>
        <taxon>Tetradontoidea</taxon>
        <taxon>Tetraodontidae</taxon>
        <taxon>Tetraodon</taxon>
    </lineage>
</organism>
<accession>Q4T4H3</accession>
<dbReference type="GO" id="GO:0007283">
    <property type="term" value="P:spermatogenesis"/>
    <property type="evidence" value="ECO:0007669"/>
    <property type="project" value="InterPro"/>
</dbReference>
<dbReference type="GO" id="GO:0007127">
    <property type="term" value="P:meiosis I"/>
    <property type="evidence" value="ECO:0007669"/>
    <property type="project" value="InterPro"/>
</dbReference>
<dbReference type="KEGG" id="tng:GSTEN00007323G001"/>
<dbReference type="PANTHER" id="PTHR28642">
    <property type="entry name" value="MEIOSIS 1 ARREST PROTEIN"/>
    <property type="match status" value="1"/>
</dbReference>
<dbReference type="EMBL" id="CAAE01009658">
    <property type="protein sequence ID" value="CAF92209.1"/>
    <property type="molecule type" value="Genomic_DNA"/>
</dbReference>
<dbReference type="PANTHER" id="PTHR28642:SF1">
    <property type="entry name" value="MEIOSIS 1 ARREST PROTEIN"/>
    <property type="match status" value="1"/>
</dbReference>
<name>Q4T4H3_TETNG</name>
<gene>
    <name evidence="1" type="ORF">GSTENG00007323001</name>
</gene>
<dbReference type="OrthoDB" id="6433824at2759"/>
<comment type="caution">
    <text evidence="1">The sequence shown here is derived from an EMBL/GenBank/DDBJ whole genome shotgun (WGS) entry which is preliminary data.</text>
</comment>
<evidence type="ECO:0000313" key="1">
    <source>
        <dbReference type="EMBL" id="CAF92209.1"/>
    </source>
</evidence>
<reference evidence="1" key="1">
    <citation type="journal article" date="2004" name="Nature">
        <title>Genome duplication in the teleost fish Tetraodon nigroviridis reveals the early vertebrate proto-karyotype.</title>
        <authorList>
            <person name="Jaillon O."/>
            <person name="Aury J.-M."/>
            <person name="Brunet F."/>
            <person name="Petit J.-L."/>
            <person name="Stange-Thomann N."/>
            <person name="Mauceli E."/>
            <person name="Bouneau L."/>
            <person name="Fischer C."/>
            <person name="Ozouf-Costaz C."/>
            <person name="Bernot A."/>
            <person name="Nicaud S."/>
            <person name="Jaffe D."/>
            <person name="Fisher S."/>
            <person name="Lutfalla G."/>
            <person name="Dossat C."/>
            <person name="Segurens B."/>
            <person name="Dasilva C."/>
            <person name="Salanoubat M."/>
            <person name="Levy M."/>
            <person name="Boudet N."/>
            <person name="Castellano S."/>
            <person name="Anthouard V."/>
            <person name="Jubin C."/>
            <person name="Castelli V."/>
            <person name="Katinka M."/>
            <person name="Vacherie B."/>
            <person name="Biemont C."/>
            <person name="Skalli Z."/>
            <person name="Cattolico L."/>
            <person name="Poulain J."/>
            <person name="De Berardinis V."/>
            <person name="Cruaud C."/>
            <person name="Duprat S."/>
            <person name="Brottier P."/>
            <person name="Coutanceau J.-P."/>
            <person name="Gouzy J."/>
            <person name="Parra G."/>
            <person name="Lardier G."/>
            <person name="Chapple C."/>
            <person name="McKernan K.J."/>
            <person name="McEwan P."/>
            <person name="Bosak S."/>
            <person name="Kellis M."/>
            <person name="Volff J.-N."/>
            <person name="Guigo R."/>
            <person name="Zody M.C."/>
            <person name="Mesirov J."/>
            <person name="Lindblad-Toh K."/>
            <person name="Birren B."/>
            <person name="Nusbaum C."/>
            <person name="Kahn D."/>
            <person name="Robinson-Rechavi M."/>
            <person name="Laudet V."/>
            <person name="Schachter V."/>
            <person name="Quetier F."/>
            <person name="Saurin W."/>
            <person name="Scarpelli C."/>
            <person name="Wincker P."/>
            <person name="Lander E.S."/>
            <person name="Weissenbach J."/>
            <person name="Roest Crollius H."/>
        </authorList>
    </citation>
    <scope>NUCLEOTIDE SEQUENCE [LARGE SCALE GENOMIC DNA]</scope>
</reference>
<protein>
    <submittedName>
        <fullName evidence="1">(spotted green pufferfish) hypothetical protein</fullName>
    </submittedName>
</protein>
<proteinExistence type="predicted"/>
<feature type="non-terminal residue" evidence="1">
    <location>
        <position position="1"/>
    </location>
</feature>
<dbReference type="AlphaFoldDB" id="Q4T4H3"/>
<sequence>MHSAAGREVQIKPGRRANGRYKELAEVCAPHLISREQMHHRKRSGTSEADPGNLVFWPSSRRPARVLIVEASPPWWSDSGEVLCDALDDFLTLASSLDGPCRIPLLSLYAISRRQECLLPFAVRGNLARLRTCVEELRSISGEGCIREATRAGELLQQAVLDALQQFRQYMSHRSTSGHGTFLEVTVMTSQSGCGVVRHLETALRDADLVSLRRLLVVQILTDGDWAQDSSSHEAMPAETE</sequence>
<dbReference type="InterPro" id="IPR033587">
    <property type="entry name" value="M1AP"/>
</dbReference>
<dbReference type="GO" id="GO:0051308">
    <property type="term" value="P:male meiosis chromosome separation"/>
    <property type="evidence" value="ECO:0007669"/>
    <property type="project" value="TreeGrafter"/>
</dbReference>